<keyword evidence="2" id="KW-1133">Transmembrane helix</keyword>
<name>A0A9W6R033_9PSEU</name>
<dbReference type="AlphaFoldDB" id="A0A9W6R033"/>
<sequence>MGNIDSEAAPDENSQAQELAPASPATLTQYQVLAARRQSFDTTMWQVPALSLTAQSFLLSLAYGAQSSKPASIVGGLLSFMISLMSVQLLLRLRKNEVLDSILLQRIEREHGWTELFTSGAARARSIGYSRRRVIHLRSYLIWAAGLAAFGLAGVTAVIIAIVTG</sequence>
<gene>
    <name evidence="3" type="ORF">Atai01_17140</name>
</gene>
<accession>A0A9W6R033</accession>
<organism evidence="3 4">
    <name type="scientific">Amycolatopsis taiwanensis</name>
    <dbReference type="NCBI Taxonomy" id="342230"/>
    <lineage>
        <taxon>Bacteria</taxon>
        <taxon>Bacillati</taxon>
        <taxon>Actinomycetota</taxon>
        <taxon>Actinomycetes</taxon>
        <taxon>Pseudonocardiales</taxon>
        <taxon>Pseudonocardiaceae</taxon>
        <taxon>Amycolatopsis</taxon>
    </lineage>
</organism>
<keyword evidence="4" id="KW-1185">Reference proteome</keyword>
<keyword evidence="2" id="KW-0472">Membrane</keyword>
<evidence type="ECO:0000256" key="2">
    <source>
        <dbReference type="SAM" id="Phobius"/>
    </source>
</evidence>
<evidence type="ECO:0000256" key="1">
    <source>
        <dbReference type="SAM" id="MobiDB-lite"/>
    </source>
</evidence>
<proteinExistence type="predicted"/>
<keyword evidence="2" id="KW-0812">Transmembrane</keyword>
<dbReference type="EMBL" id="BSTI01000003">
    <property type="protein sequence ID" value="GLY65095.1"/>
    <property type="molecule type" value="Genomic_DNA"/>
</dbReference>
<evidence type="ECO:0000313" key="4">
    <source>
        <dbReference type="Proteomes" id="UP001165136"/>
    </source>
</evidence>
<feature type="transmembrane region" description="Helical" evidence="2">
    <location>
        <begin position="140"/>
        <end position="163"/>
    </location>
</feature>
<protein>
    <submittedName>
        <fullName evidence="3">Uncharacterized protein</fullName>
    </submittedName>
</protein>
<dbReference type="Proteomes" id="UP001165136">
    <property type="component" value="Unassembled WGS sequence"/>
</dbReference>
<reference evidence="3" key="1">
    <citation type="submission" date="2023-03" db="EMBL/GenBank/DDBJ databases">
        <title>Amycolatopsis taiwanensis NBRC 103393.</title>
        <authorList>
            <person name="Ichikawa N."/>
            <person name="Sato H."/>
            <person name="Tonouchi N."/>
        </authorList>
    </citation>
    <scope>NUCLEOTIDE SEQUENCE</scope>
    <source>
        <strain evidence="3">NBRC 103393</strain>
    </source>
</reference>
<comment type="caution">
    <text evidence="3">The sequence shown here is derived from an EMBL/GenBank/DDBJ whole genome shotgun (WGS) entry which is preliminary data.</text>
</comment>
<feature type="transmembrane region" description="Helical" evidence="2">
    <location>
        <begin position="71"/>
        <end position="91"/>
    </location>
</feature>
<evidence type="ECO:0000313" key="3">
    <source>
        <dbReference type="EMBL" id="GLY65095.1"/>
    </source>
</evidence>
<feature type="region of interest" description="Disordered" evidence="1">
    <location>
        <begin position="1"/>
        <end position="22"/>
    </location>
</feature>